<dbReference type="InterPro" id="IPR030475">
    <property type="entry name" value="RNR_small_AS"/>
</dbReference>
<dbReference type="PROSITE" id="PS50011">
    <property type="entry name" value="PROTEIN_KINASE_DOM"/>
    <property type="match status" value="1"/>
</dbReference>
<dbReference type="PROSITE" id="PS00368">
    <property type="entry name" value="RIBORED_SMALL"/>
    <property type="match status" value="1"/>
</dbReference>
<evidence type="ECO:0000313" key="4">
    <source>
        <dbReference type="EMBL" id="GAQ92945.1"/>
    </source>
</evidence>
<feature type="binding site" evidence="2">
    <location>
        <position position="175"/>
    </location>
    <ligand>
        <name>ATP</name>
        <dbReference type="ChEBI" id="CHEBI:30616"/>
    </ligand>
</feature>
<reference evidence="4 5" key="1">
    <citation type="journal article" date="2014" name="Nat. Commun.">
        <title>Klebsormidium flaccidum genome reveals primary factors for plant terrestrial adaptation.</title>
        <authorList>
            <person name="Hori K."/>
            <person name="Maruyama F."/>
            <person name="Fujisawa T."/>
            <person name="Togashi T."/>
            <person name="Yamamoto N."/>
            <person name="Seo M."/>
            <person name="Sato S."/>
            <person name="Yamada T."/>
            <person name="Mori H."/>
            <person name="Tajima N."/>
            <person name="Moriyama T."/>
            <person name="Ikeuchi M."/>
            <person name="Watanabe M."/>
            <person name="Wada H."/>
            <person name="Kobayashi K."/>
            <person name="Saito M."/>
            <person name="Masuda T."/>
            <person name="Sasaki-Sekimoto Y."/>
            <person name="Mashiguchi K."/>
            <person name="Awai K."/>
            <person name="Shimojima M."/>
            <person name="Masuda S."/>
            <person name="Iwai M."/>
            <person name="Nobusawa T."/>
            <person name="Narise T."/>
            <person name="Kondo S."/>
            <person name="Saito H."/>
            <person name="Sato R."/>
            <person name="Murakawa M."/>
            <person name="Ihara Y."/>
            <person name="Oshima-Yamada Y."/>
            <person name="Ohtaka K."/>
            <person name="Satoh M."/>
            <person name="Sonobe K."/>
            <person name="Ishii M."/>
            <person name="Ohtani R."/>
            <person name="Kanamori-Sato M."/>
            <person name="Honoki R."/>
            <person name="Miyazaki D."/>
            <person name="Mochizuki H."/>
            <person name="Umetsu J."/>
            <person name="Higashi K."/>
            <person name="Shibata D."/>
            <person name="Kamiya Y."/>
            <person name="Sato N."/>
            <person name="Nakamura Y."/>
            <person name="Tabata S."/>
            <person name="Ida S."/>
            <person name="Kurokawa K."/>
            <person name="Ohta H."/>
        </authorList>
    </citation>
    <scope>NUCLEOTIDE SEQUENCE [LARGE SCALE GENOMIC DNA]</scope>
    <source>
        <strain evidence="4 5">NIES-2285</strain>
    </source>
</reference>
<dbReference type="OrthoDB" id="10248373at2759"/>
<dbReference type="GO" id="GO:0009263">
    <property type="term" value="P:deoxyribonucleotide biosynthetic process"/>
    <property type="evidence" value="ECO:0007669"/>
    <property type="project" value="InterPro"/>
</dbReference>
<evidence type="ECO:0000256" key="2">
    <source>
        <dbReference type="PROSITE-ProRule" id="PRU10141"/>
    </source>
</evidence>
<dbReference type="GO" id="GO:0016491">
    <property type="term" value="F:oxidoreductase activity"/>
    <property type="evidence" value="ECO:0007669"/>
    <property type="project" value="InterPro"/>
</dbReference>
<accession>A0A1Y1IPU5</accession>
<dbReference type="Pfam" id="PF00268">
    <property type="entry name" value="Ribonuc_red_sm"/>
    <property type="match status" value="1"/>
</dbReference>
<dbReference type="PROSITE" id="PS00107">
    <property type="entry name" value="PROTEIN_KINASE_ATP"/>
    <property type="match status" value="1"/>
</dbReference>
<dbReference type="SMART" id="SM00220">
    <property type="entry name" value="S_TKc"/>
    <property type="match status" value="1"/>
</dbReference>
<dbReference type="InterPro" id="IPR017441">
    <property type="entry name" value="Protein_kinase_ATP_BS"/>
</dbReference>
<dbReference type="PANTHER" id="PTHR23409:SF18">
    <property type="entry name" value="RIBONUCLEOSIDE-DIPHOSPHATE REDUCTASE SUBUNIT M2"/>
    <property type="match status" value="1"/>
</dbReference>
<organism evidence="4 5">
    <name type="scientific">Klebsormidium nitens</name>
    <name type="common">Green alga</name>
    <name type="synonym">Ulothrix nitens</name>
    <dbReference type="NCBI Taxonomy" id="105231"/>
    <lineage>
        <taxon>Eukaryota</taxon>
        <taxon>Viridiplantae</taxon>
        <taxon>Streptophyta</taxon>
        <taxon>Klebsormidiophyceae</taxon>
        <taxon>Klebsormidiales</taxon>
        <taxon>Klebsormidiaceae</taxon>
        <taxon>Klebsormidium</taxon>
    </lineage>
</organism>
<dbReference type="AlphaFoldDB" id="A0A1Y1IPU5"/>
<dbReference type="Gene3D" id="1.10.620.20">
    <property type="entry name" value="Ribonucleotide Reductase, subunit A"/>
    <property type="match status" value="1"/>
</dbReference>
<dbReference type="InterPro" id="IPR000719">
    <property type="entry name" value="Prot_kinase_dom"/>
</dbReference>
<gene>
    <name evidence="4" type="ORF">KFL_012170010</name>
</gene>
<evidence type="ECO:0000259" key="3">
    <source>
        <dbReference type="PROSITE" id="PS50011"/>
    </source>
</evidence>
<keyword evidence="2" id="KW-0067">ATP-binding</keyword>
<dbReference type="InterPro" id="IPR033909">
    <property type="entry name" value="RNR_small"/>
</dbReference>
<evidence type="ECO:0000313" key="5">
    <source>
        <dbReference type="Proteomes" id="UP000054558"/>
    </source>
</evidence>
<evidence type="ECO:0000256" key="1">
    <source>
        <dbReference type="ARBA" id="ARBA00009303"/>
    </source>
</evidence>
<dbReference type="InterPro" id="IPR011009">
    <property type="entry name" value="Kinase-like_dom_sf"/>
</dbReference>
<dbReference type="SUPFAM" id="SSF47240">
    <property type="entry name" value="Ferritin-like"/>
    <property type="match status" value="1"/>
</dbReference>
<dbReference type="InterPro" id="IPR000358">
    <property type="entry name" value="RNR_small_fam"/>
</dbReference>
<dbReference type="PANTHER" id="PTHR23409">
    <property type="entry name" value="RIBONUCLEOSIDE-DIPHOSPHATE REDUCTASE SMALL CHAIN"/>
    <property type="match status" value="1"/>
</dbReference>
<dbReference type="GO" id="GO:0004672">
    <property type="term" value="F:protein kinase activity"/>
    <property type="evidence" value="ECO:0007669"/>
    <property type="project" value="InterPro"/>
</dbReference>
<dbReference type="CDD" id="cd01049">
    <property type="entry name" value="RNRR2"/>
    <property type="match status" value="1"/>
</dbReference>
<dbReference type="InterPro" id="IPR009078">
    <property type="entry name" value="Ferritin-like_SF"/>
</dbReference>
<dbReference type="STRING" id="105231.A0A1Y1IPU5"/>
<proteinExistence type="inferred from homology"/>
<dbReference type="InterPro" id="IPR012348">
    <property type="entry name" value="RNR-like"/>
</dbReference>
<dbReference type="Gene3D" id="3.30.200.20">
    <property type="entry name" value="Phosphorylase Kinase, domain 1"/>
    <property type="match status" value="1"/>
</dbReference>
<keyword evidence="5" id="KW-1185">Reference proteome</keyword>
<comment type="similarity">
    <text evidence="1">Belongs to the ribonucleoside diphosphate reductase small chain family.</text>
</comment>
<dbReference type="Gene3D" id="1.10.510.10">
    <property type="entry name" value="Transferase(Phosphotransferase) domain 1"/>
    <property type="match status" value="1"/>
</dbReference>
<protein>
    <submittedName>
        <fullName evidence="4">Ribonucleoside-diphosphate reductase</fullName>
    </submittedName>
</protein>
<dbReference type="EMBL" id="DF238166">
    <property type="protein sequence ID" value="GAQ92945.1"/>
    <property type="molecule type" value="Genomic_DNA"/>
</dbReference>
<name>A0A1Y1IPU5_KLENI</name>
<keyword evidence="2" id="KW-0547">Nucleotide-binding</keyword>
<dbReference type="SUPFAM" id="SSF56112">
    <property type="entry name" value="Protein kinase-like (PK-like)"/>
    <property type="match status" value="1"/>
</dbReference>
<sequence>MARARKKKACGRCIAPTKNGTRCKNKAACGSGDYRYCRVHRERLEVPRRRRTRRERRPRKALKPAVLKTGKKVNWITGEGLAELGVKQNLCEAGVEGAQKMGRDLFEGGFSVTEWKKAMNGQKGTGSMAPCLAAERCFTMKLWKKWAFVKHLGEGASGSVILVRNRKTGQRRVAKISKKLDRARDRVEMDIQNEFWRNGLAPRAFGLDFDEIKHGRKQKKVSVVLMQQVDSTLSSWLRRDRKRWELDVMLKVLISFIDKMQKKRLAHGDLHWENIAFKYRPGTKYIGRVLLIDFGFAARKGDSRLEFAQLIRTTHKDFGHMTSANEKYLRGRLIEEFKRRYGVKKVDYQYCTFPIKYPKTWSFYKKAVANFWTVEEIQLDQDAYEWEHRLSADERHFIKHVLAFFAGADGIVIENLGTRFLTEVQIQEARAFYTCQAFIESIHGEVYSLLIDTYVKDPEEKDRLFEAIDSIPCVKKKADWAVRWIESSDSFAERLVAFACVEGILFSSSFCAIYWLKSKNLLPGLTFSNELIAKDEALHTDFACHLYRDLLVRKLSSERILEIVKGAVDIEKEFACDALPVSLIGMNQKLMSAYIECVADRLLHSLGYETHYGSKNPFGFMELISLTSKNNMFESHVSSYQKAGVIETLNKGKKGGLTYGDFVEDDF</sequence>
<dbReference type="GO" id="GO:0005524">
    <property type="term" value="F:ATP binding"/>
    <property type="evidence" value="ECO:0007669"/>
    <property type="project" value="UniProtKB-UniRule"/>
</dbReference>
<feature type="domain" description="Protein kinase" evidence="3">
    <location>
        <begin position="146"/>
        <end position="474"/>
    </location>
</feature>
<dbReference type="Proteomes" id="UP000054558">
    <property type="component" value="Unassembled WGS sequence"/>
</dbReference>